<gene>
    <name evidence="1" type="ORF">Daesc_004880</name>
</gene>
<name>A0AAX6MIV3_9PEZI</name>
<evidence type="ECO:0000313" key="2">
    <source>
        <dbReference type="Proteomes" id="UP001369815"/>
    </source>
</evidence>
<dbReference type="SUPFAM" id="SSF52047">
    <property type="entry name" value="RNI-like"/>
    <property type="match status" value="1"/>
</dbReference>
<proteinExistence type="predicted"/>
<organism evidence="1 2">
    <name type="scientific">Daldinia eschscholtzii</name>
    <dbReference type="NCBI Taxonomy" id="292717"/>
    <lineage>
        <taxon>Eukaryota</taxon>
        <taxon>Fungi</taxon>
        <taxon>Dikarya</taxon>
        <taxon>Ascomycota</taxon>
        <taxon>Pezizomycotina</taxon>
        <taxon>Sordariomycetes</taxon>
        <taxon>Xylariomycetidae</taxon>
        <taxon>Xylariales</taxon>
        <taxon>Hypoxylaceae</taxon>
        <taxon>Daldinia</taxon>
    </lineage>
</organism>
<accession>A0AAX6MIV3</accession>
<dbReference type="PANTHER" id="PTHR13318:SF190">
    <property type="entry name" value="PARTNER OF PAIRED, ISOFORM B"/>
    <property type="match status" value="1"/>
</dbReference>
<reference evidence="1 2" key="1">
    <citation type="journal article" date="2024" name="Front Chem Biol">
        <title>Unveiling the potential of Daldinia eschscholtzii MFLUCC 19-0629 through bioactivity and bioinformatics studies for enhanced sustainable agriculture production.</title>
        <authorList>
            <person name="Brooks S."/>
            <person name="Weaver J.A."/>
            <person name="Klomchit A."/>
            <person name="Alharthi S.A."/>
            <person name="Onlamun T."/>
            <person name="Nurani R."/>
            <person name="Vong T.K."/>
            <person name="Alberti F."/>
            <person name="Greco C."/>
        </authorList>
    </citation>
    <scope>NUCLEOTIDE SEQUENCE [LARGE SCALE GENOMIC DNA]</scope>
    <source>
        <strain evidence="1">MFLUCC 19-0629</strain>
    </source>
</reference>
<protein>
    <submittedName>
        <fullName evidence="1">Uncharacterized protein</fullName>
    </submittedName>
</protein>
<comment type="caution">
    <text evidence="1">The sequence shown here is derived from an EMBL/GenBank/DDBJ whole genome shotgun (WGS) entry which is preliminary data.</text>
</comment>
<dbReference type="Gene3D" id="3.80.10.10">
    <property type="entry name" value="Ribonuclease Inhibitor"/>
    <property type="match status" value="2"/>
</dbReference>
<dbReference type="AlphaFoldDB" id="A0AAX6MIV3"/>
<dbReference type="GO" id="GO:0019005">
    <property type="term" value="C:SCF ubiquitin ligase complex"/>
    <property type="evidence" value="ECO:0007669"/>
    <property type="project" value="TreeGrafter"/>
</dbReference>
<dbReference type="EMBL" id="JBANMG010000005">
    <property type="protein sequence ID" value="KAK6952590.1"/>
    <property type="molecule type" value="Genomic_DNA"/>
</dbReference>
<dbReference type="InterPro" id="IPR032675">
    <property type="entry name" value="LRR_dom_sf"/>
</dbReference>
<evidence type="ECO:0000313" key="1">
    <source>
        <dbReference type="EMBL" id="KAK6952590.1"/>
    </source>
</evidence>
<dbReference type="Proteomes" id="UP001369815">
    <property type="component" value="Unassembled WGS sequence"/>
</dbReference>
<dbReference type="GO" id="GO:0031146">
    <property type="term" value="P:SCF-dependent proteasomal ubiquitin-dependent protein catabolic process"/>
    <property type="evidence" value="ECO:0007669"/>
    <property type="project" value="TreeGrafter"/>
</dbReference>
<sequence>MSDEKPFISTLANIAENEPQNLQAYADEVVHLEFFGDDSSHHKLFKDLRFSNLETLWLDASDHNDDASLDPYLQSKLRRFIFYGGPISDVFLDKLQASCPLLEELLIDNPRDLISPEGFLRFLDGTKALKRVSVMYGMNRAITDSVVVALATKAGLEILEFQELITEDLASRIVAEQQSRHGTDNKLFPELRELTCVAESGGLANLLPFLFNLTRLEANVIYKSIPSTAIQDCIIHNIGSHCVSLQTLKLEYRSVEGQHIHIVPEDLVRSAQRLHKLEELSVSGGQIEAPMLRDSHFASIMEAQQHLKVLHLKFACYLTEFALEEASKHCGARLLELELDGTYNLSNLVRGNVSFPQLSSLELGQLASRSVADDVIATEAIDIARLLKNMAPKLEYFDVMSGNILSDMILDELDEI</sequence>
<dbReference type="PANTHER" id="PTHR13318">
    <property type="entry name" value="PARTNER OF PAIRED, ISOFORM B-RELATED"/>
    <property type="match status" value="1"/>
</dbReference>
<keyword evidence="2" id="KW-1185">Reference proteome</keyword>